<evidence type="ECO:0000313" key="2">
    <source>
        <dbReference type="EMBL" id="KAL3787500.1"/>
    </source>
</evidence>
<feature type="domain" description="SET" evidence="1">
    <location>
        <begin position="65"/>
        <end position="220"/>
    </location>
</feature>
<protein>
    <recommendedName>
        <fullName evidence="1">SET domain-containing protein</fullName>
    </recommendedName>
</protein>
<keyword evidence="3" id="KW-1185">Reference proteome</keyword>
<evidence type="ECO:0000259" key="1">
    <source>
        <dbReference type="PROSITE" id="PS50280"/>
    </source>
</evidence>
<evidence type="ECO:0000313" key="3">
    <source>
        <dbReference type="Proteomes" id="UP001530400"/>
    </source>
</evidence>
<dbReference type="Proteomes" id="UP001530400">
    <property type="component" value="Unassembled WGS sequence"/>
</dbReference>
<dbReference type="Pfam" id="PF00856">
    <property type="entry name" value="SET"/>
    <property type="match status" value="1"/>
</dbReference>
<name>A0ABD3PMC8_9STRA</name>
<proteinExistence type="predicted"/>
<dbReference type="InterPro" id="IPR046341">
    <property type="entry name" value="SET_dom_sf"/>
</dbReference>
<organism evidence="2 3">
    <name type="scientific">Cyclotella atomus</name>
    <dbReference type="NCBI Taxonomy" id="382360"/>
    <lineage>
        <taxon>Eukaryota</taxon>
        <taxon>Sar</taxon>
        <taxon>Stramenopiles</taxon>
        <taxon>Ochrophyta</taxon>
        <taxon>Bacillariophyta</taxon>
        <taxon>Coscinodiscophyceae</taxon>
        <taxon>Thalassiosirophycidae</taxon>
        <taxon>Stephanodiscales</taxon>
        <taxon>Stephanodiscaceae</taxon>
        <taxon>Cyclotella</taxon>
    </lineage>
</organism>
<feature type="domain" description="SET" evidence="1">
    <location>
        <begin position="343"/>
        <end position="497"/>
    </location>
</feature>
<comment type="caution">
    <text evidence="2">The sequence shown here is derived from an EMBL/GenBank/DDBJ whole genome shotgun (WGS) entry which is preliminary data.</text>
</comment>
<sequence length="704" mass="79275">MVPILGQASRSGSLTARTIAASKTTASSHRLSITSLLFLLTIASSLPPPSSSSSPKPIHHDPSKCLLYIAESTIPNAGIGIFAGTDFHSGQLIGRDGWGDPAFATIDINWNNADPISGARASKSQRDYHWPLTNYDWSSKSLDILQEEGDDTSMTVVGFGAVPNCHFSLLNVAEHGVSYDLAGLDRYNSPGSGAITPFVNRTSTARHDIYAGSELFVSYGSAWFKNRKSYETVPVKESYVLAQGFLERYGLFLLGRRKRSEGDDVVEKGWKLDLVEDNMILKEEARRDLWELIKTFSYVSRAREALPLYDGIIRAIHKGISAVEVENSMRSMDYLEQYGKCVDNIVPGNSTIPHAGRGAFATRFIPKGGLVAPAPLVHFADKSALHMYNETVNKKNKIVKNSKELLTTQLIRNYMFGHPNSSVVLLPYSSNVAYINHHATEFNTRLQWASDNFTAHNEDWLYKDVIHLEQQWRAGLMLEFIATRDIMEGEEILIDYGDRWQSAWNQHIQDWKPVDPSNDYNNYTFLTKMSSDNAGNTKYRRAELFKLDGAPLRTKDEQKTNPYPRNVVIKCRVDLDIGIGNYTHAPKTTPFYRREFVEDDLIKGSKKSHVCNILKRRGMPRIAFHDEDVDVIGPFLYTVEISNAKKKQGKHTIQENHEITGVPIEAIDLVNQKYTSDMFLKSAFRHEMGLPNGLWPEAWMNLTP</sequence>
<dbReference type="PROSITE" id="PS50280">
    <property type="entry name" value="SET"/>
    <property type="match status" value="2"/>
</dbReference>
<dbReference type="SUPFAM" id="SSF82199">
    <property type="entry name" value="SET domain"/>
    <property type="match status" value="1"/>
</dbReference>
<dbReference type="AlphaFoldDB" id="A0ABD3PMC8"/>
<gene>
    <name evidence="2" type="ORF">ACHAWO_003450</name>
</gene>
<accession>A0ABD3PMC8</accession>
<reference evidence="2 3" key="1">
    <citation type="submission" date="2024-10" db="EMBL/GenBank/DDBJ databases">
        <title>Updated reference genomes for cyclostephanoid diatoms.</title>
        <authorList>
            <person name="Roberts W.R."/>
            <person name="Alverson A.J."/>
        </authorList>
    </citation>
    <scope>NUCLEOTIDE SEQUENCE [LARGE SCALE GENOMIC DNA]</scope>
    <source>
        <strain evidence="2 3">AJA010-31</strain>
    </source>
</reference>
<dbReference type="EMBL" id="JALLPJ020000609">
    <property type="protein sequence ID" value="KAL3787500.1"/>
    <property type="molecule type" value="Genomic_DNA"/>
</dbReference>
<dbReference type="InterPro" id="IPR001214">
    <property type="entry name" value="SET_dom"/>
</dbReference>
<dbReference type="Gene3D" id="2.170.270.10">
    <property type="entry name" value="SET domain"/>
    <property type="match status" value="2"/>
</dbReference>